<gene>
    <name evidence="3" type="ORF">BJY01DRAFT_245025</name>
</gene>
<evidence type="ECO:0000256" key="1">
    <source>
        <dbReference type="SAM" id="MobiDB-lite"/>
    </source>
</evidence>
<keyword evidence="2" id="KW-0472">Membrane</keyword>
<evidence type="ECO:0000313" key="3">
    <source>
        <dbReference type="EMBL" id="KAL2851513.1"/>
    </source>
</evidence>
<evidence type="ECO:0000256" key="2">
    <source>
        <dbReference type="SAM" id="Phobius"/>
    </source>
</evidence>
<proteinExistence type="predicted"/>
<comment type="caution">
    <text evidence="3">The sequence shown here is derived from an EMBL/GenBank/DDBJ whole genome shotgun (WGS) entry which is preliminary data.</text>
</comment>
<dbReference type="EMBL" id="JBFXLU010000030">
    <property type="protein sequence ID" value="KAL2851513.1"/>
    <property type="molecule type" value="Genomic_DNA"/>
</dbReference>
<dbReference type="Proteomes" id="UP001610446">
    <property type="component" value="Unassembled WGS sequence"/>
</dbReference>
<feature type="compositionally biased region" description="Low complexity" evidence="1">
    <location>
        <begin position="125"/>
        <end position="140"/>
    </location>
</feature>
<accession>A0ABR4KGV5</accession>
<feature type="compositionally biased region" description="Acidic residues" evidence="1">
    <location>
        <begin position="155"/>
        <end position="165"/>
    </location>
</feature>
<feature type="region of interest" description="Disordered" evidence="1">
    <location>
        <begin position="125"/>
        <end position="184"/>
    </location>
</feature>
<protein>
    <submittedName>
        <fullName evidence="3">Uncharacterized protein</fullName>
    </submittedName>
</protein>
<keyword evidence="2" id="KW-1133">Transmembrane helix</keyword>
<keyword evidence="2" id="KW-0812">Transmembrane</keyword>
<reference evidence="3 4" key="1">
    <citation type="submission" date="2024-07" db="EMBL/GenBank/DDBJ databases">
        <title>Section-level genome sequencing and comparative genomics of Aspergillus sections Usti and Cavernicolus.</title>
        <authorList>
            <consortium name="Lawrence Berkeley National Laboratory"/>
            <person name="Nybo J.L."/>
            <person name="Vesth T.C."/>
            <person name="Theobald S."/>
            <person name="Frisvad J.C."/>
            <person name="Larsen T.O."/>
            <person name="Kjaerboelling I."/>
            <person name="Rothschild-Mancinelli K."/>
            <person name="Lyhne E.K."/>
            <person name="Kogle M.E."/>
            <person name="Barry K."/>
            <person name="Clum A."/>
            <person name="Na H."/>
            <person name="Ledsgaard L."/>
            <person name="Lin J."/>
            <person name="Lipzen A."/>
            <person name="Kuo A."/>
            <person name="Riley R."/>
            <person name="Mondo S."/>
            <person name="Labutti K."/>
            <person name="Haridas S."/>
            <person name="Pangalinan J."/>
            <person name="Salamov A.A."/>
            <person name="Simmons B.A."/>
            <person name="Magnuson J.K."/>
            <person name="Chen J."/>
            <person name="Drula E."/>
            <person name="Henrissat B."/>
            <person name="Wiebenga A."/>
            <person name="Lubbers R.J."/>
            <person name="Gomes A.C."/>
            <person name="Makela M.R."/>
            <person name="Stajich J."/>
            <person name="Grigoriev I.V."/>
            <person name="Mortensen U.H."/>
            <person name="De Vries R.P."/>
            <person name="Baker S.E."/>
            <person name="Andersen M.R."/>
        </authorList>
    </citation>
    <scope>NUCLEOTIDE SEQUENCE [LARGE SCALE GENOMIC DNA]</scope>
    <source>
        <strain evidence="3 4">CBS 123904</strain>
    </source>
</reference>
<feature type="transmembrane region" description="Helical" evidence="2">
    <location>
        <begin position="189"/>
        <end position="209"/>
    </location>
</feature>
<keyword evidence="4" id="KW-1185">Reference proteome</keyword>
<sequence>MSPTLLTKTTTTAVVAAAETAAALSAQPYSPYAYHHHTDIDIPTTEPACAITPQNSTLYALMASCCGSASVLFFQEDSSYSCLAQDQTVGELAACLSRGSEAGGGTEGKGEGQVQVWCNADDATASGSSSTAVGLGAATTQGKKTLGARGSETEAGTESEPEPEPEVGTTKEERGESAGTNGVDERTTISVVTALLLALVAFGGVVPPIP</sequence>
<name>A0ABR4KGV5_9EURO</name>
<organism evidence="3 4">
    <name type="scientific">Aspergillus pseudoustus</name>
    <dbReference type="NCBI Taxonomy" id="1810923"/>
    <lineage>
        <taxon>Eukaryota</taxon>
        <taxon>Fungi</taxon>
        <taxon>Dikarya</taxon>
        <taxon>Ascomycota</taxon>
        <taxon>Pezizomycotina</taxon>
        <taxon>Eurotiomycetes</taxon>
        <taxon>Eurotiomycetidae</taxon>
        <taxon>Eurotiales</taxon>
        <taxon>Aspergillaceae</taxon>
        <taxon>Aspergillus</taxon>
        <taxon>Aspergillus subgen. Nidulantes</taxon>
    </lineage>
</organism>
<evidence type="ECO:0000313" key="4">
    <source>
        <dbReference type="Proteomes" id="UP001610446"/>
    </source>
</evidence>